<dbReference type="EMBL" id="KN817571">
    <property type="protein sequence ID" value="KJA19996.1"/>
    <property type="molecule type" value="Genomic_DNA"/>
</dbReference>
<feature type="transmembrane region" description="Helical" evidence="1">
    <location>
        <begin position="220"/>
        <end position="240"/>
    </location>
</feature>
<dbReference type="Proteomes" id="UP000054270">
    <property type="component" value="Unassembled WGS sequence"/>
</dbReference>
<keyword evidence="4" id="KW-1185">Reference proteome</keyword>
<evidence type="ECO:0008006" key="5">
    <source>
        <dbReference type="Google" id="ProtNLM"/>
    </source>
</evidence>
<protein>
    <recommendedName>
        <fullName evidence="5">THH1/TOM1/TOM3 domain-containing protein</fullName>
    </recommendedName>
</protein>
<keyword evidence="1" id="KW-0472">Membrane</keyword>
<feature type="transmembrane region" description="Helical" evidence="1">
    <location>
        <begin position="45"/>
        <end position="71"/>
    </location>
</feature>
<feature type="transmembrane region" description="Helical" evidence="1">
    <location>
        <begin position="293"/>
        <end position="312"/>
    </location>
</feature>
<evidence type="ECO:0000256" key="1">
    <source>
        <dbReference type="SAM" id="Phobius"/>
    </source>
</evidence>
<sequence length="313" mass="35047">MIPLSIRSQITLFLCLGLVALGEARLTHSTKKAFQLILDPIHTATFAFYIIFGVTTAFQTLSAFFKSVSALRKLGRREQATAGGRDYSTGSIYVHLVFLGACSALVYDVLSTVWIVYTQNQFVTRVVPDAFMAGKFLVQESADLFICFAMLALLYHRQRIAYGPKADELRPYRYKLFLDAALLASYLALIIVYASLRSVYSSSDSIRNAYYQLLTADRVVIGLFSVLAINVTASSVYAWLRLKRISPPDAAMVGQIVKFISPLLLVRAIFKIVEYVLLYNQISIISQHELDSIRLARAIVMGLTYFVILIYAL</sequence>
<dbReference type="AlphaFoldDB" id="A0A0D2NTT2"/>
<feature type="signal peptide" evidence="2">
    <location>
        <begin position="1"/>
        <end position="24"/>
    </location>
</feature>
<gene>
    <name evidence="3" type="ORF">HYPSUDRAFT_68767</name>
</gene>
<feature type="chain" id="PRO_5002260034" description="THH1/TOM1/TOM3 domain-containing protein" evidence="2">
    <location>
        <begin position="25"/>
        <end position="313"/>
    </location>
</feature>
<feature type="transmembrane region" description="Helical" evidence="1">
    <location>
        <begin position="92"/>
        <end position="116"/>
    </location>
</feature>
<evidence type="ECO:0000313" key="3">
    <source>
        <dbReference type="EMBL" id="KJA19996.1"/>
    </source>
</evidence>
<feature type="transmembrane region" description="Helical" evidence="1">
    <location>
        <begin position="176"/>
        <end position="200"/>
    </location>
</feature>
<proteinExistence type="predicted"/>
<feature type="transmembrane region" description="Helical" evidence="1">
    <location>
        <begin position="136"/>
        <end position="155"/>
    </location>
</feature>
<name>A0A0D2NTT2_HYPSF</name>
<accession>A0A0D2NTT2</accession>
<keyword evidence="1" id="KW-1133">Transmembrane helix</keyword>
<organism evidence="3 4">
    <name type="scientific">Hypholoma sublateritium (strain FD-334 SS-4)</name>
    <dbReference type="NCBI Taxonomy" id="945553"/>
    <lineage>
        <taxon>Eukaryota</taxon>
        <taxon>Fungi</taxon>
        <taxon>Dikarya</taxon>
        <taxon>Basidiomycota</taxon>
        <taxon>Agaricomycotina</taxon>
        <taxon>Agaricomycetes</taxon>
        <taxon>Agaricomycetidae</taxon>
        <taxon>Agaricales</taxon>
        <taxon>Agaricineae</taxon>
        <taxon>Strophariaceae</taxon>
        <taxon>Hypholoma</taxon>
    </lineage>
</organism>
<reference evidence="4" key="1">
    <citation type="submission" date="2014-04" db="EMBL/GenBank/DDBJ databases">
        <title>Evolutionary Origins and Diversification of the Mycorrhizal Mutualists.</title>
        <authorList>
            <consortium name="DOE Joint Genome Institute"/>
            <consortium name="Mycorrhizal Genomics Consortium"/>
            <person name="Kohler A."/>
            <person name="Kuo A."/>
            <person name="Nagy L.G."/>
            <person name="Floudas D."/>
            <person name="Copeland A."/>
            <person name="Barry K.W."/>
            <person name="Cichocki N."/>
            <person name="Veneault-Fourrey C."/>
            <person name="LaButti K."/>
            <person name="Lindquist E.A."/>
            <person name="Lipzen A."/>
            <person name="Lundell T."/>
            <person name="Morin E."/>
            <person name="Murat C."/>
            <person name="Riley R."/>
            <person name="Ohm R."/>
            <person name="Sun H."/>
            <person name="Tunlid A."/>
            <person name="Henrissat B."/>
            <person name="Grigoriev I.V."/>
            <person name="Hibbett D.S."/>
            <person name="Martin F."/>
        </authorList>
    </citation>
    <scope>NUCLEOTIDE SEQUENCE [LARGE SCALE GENOMIC DNA]</scope>
    <source>
        <strain evidence="4">FD-334 SS-4</strain>
    </source>
</reference>
<keyword evidence="1" id="KW-0812">Transmembrane</keyword>
<keyword evidence="2" id="KW-0732">Signal</keyword>
<evidence type="ECO:0000256" key="2">
    <source>
        <dbReference type="SAM" id="SignalP"/>
    </source>
</evidence>
<evidence type="ECO:0000313" key="4">
    <source>
        <dbReference type="Proteomes" id="UP000054270"/>
    </source>
</evidence>
<dbReference type="OrthoDB" id="3047413at2759"/>